<reference evidence="7 8" key="1">
    <citation type="submission" date="2019-04" db="EMBL/GenBank/DDBJ databases">
        <title>Friends and foes A comparative genomics study of 23 Aspergillus species from section Flavi.</title>
        <authorList>
            <consortium name="DOE Joint Genome Institute"/>
            <person name="Kjaerbolling I."/>
            <person name="Vesth T."/>
            <person name="Frisvad J.C."/>
            <person name="Nybo J.L."/>
            <person name="Theobald S."/>
            <person name="Kildgaard S."/>
            <person name="Isbrandt T."/>
            <person name="Kuo A."/>
            <person name="Sato A."/>
            <person name="Lyhne E.K."/>
            <person name="Kogle M.E."/>
            <person name="Wiebenga A."/>
            <person name="Kun R.S."/>
            <person name="Lubbers R.J."/>
            <person name="Makela M.R."/>
            <person name="Barry K."/>
            <person name="Chovatia M."/>
            <person name="Clum A."/>
            <person name="Daum C."/>
            <person name="Haridas S."/>
            <person name="He G."/>
            <person name="LaButti K."/>
            <person name="Lipzen A."/>
            <person name="Mondo S."/>
            <person name="Riley R."/>
            <person name="Salamov A."/>
            <person name="Simmons B.A."/>
            <person name="Magnuson J.K."/>
            <person name="Henrissat B."/>
            <person name="Mortensen U.H."/>
            <person name="Larsen T.O."/>
            <person name="Devries R.P."/>
            <person name="Grigoriev I.V."/>
            <person name="Machida M."/>
            <person name="Baker S.E."/>
            <person name="Andersen M.R."/>
        </authorList>
    </citation>
    <scope>NUCLEOTIDE SEQUENCE [LARGE SCALE GENOMIC DNA]</scope>
    <source>
        <strain evidence="7 8">CBS 151.66</strain>
    </source>
</reference>
<dbReference type="OrthoDB" id="3525185at2759"/>
<dbReference type="PROSITE" id="PS00463">
    <property type="entry name" value="ZN2_CY6_FUNGAL_1"/>
    <property type="match status" value="1"/>
</dbReference>
<dbReference type="Gene3D" id="4.10.240.10">
    <property type="entry name" value="Zn(2)-C6 fungal-type DNA-binding domain"/>
    <property type="match status" value="1"/>
</dbReference>
<accession>A0A5N5XFU3</accession>
<feature type="domain" description="Zn(2)-C6 fungal-type" evidence="6">
    <location>
        <begin position="19"/>
        <end position="50"/>
    </location>
</feature>
<evidence type="ECO:0000313" key="8">
    <source>
        <dbReference type="Proteomes" id="UP000326565"/>
    </source>
</evidence>
<gene>
    <name evidence="7" type="ORF">BDV29DRAFT_111475</name>
</gene>
<dbReference type="AlphaFoldDB" id="A0A5N5XFU3"/>
<keyword evidence="3" id="KW-0804">Transcription</keyword>
<dbReference type="PROSITE" id="PS50048">
    <property type="entry name" value="ZN2_CY6_FUNGAL_2"/>
    <property type="match status" value="1"/>
</dbReference>
<evidence type="ECO:0000256" key="2">
    <source>
        <dbReference type="ARBA" id="ARBA00023125"/>
    </source>
</evidence>
<evidence type="ECO:0000256" key="4">
    <source>
        <dbReference type="ARBA" id="ARBA00023242"/>
    </source>
</evidence>
<dbReference type="GO" id="GO:0009893">
    <property type="term" value="P:positive regulation of metabolic process"/>
    <property type="evidence" value="ECO:0007669"/>
    <property type="project" value="UniProtKB-ARBA"/>
</dbReference>
<sequence length="531" mass="60547">MDTISEAPRRNKKQRAVLSCIPCHFQKIKCNHVRPCSACCVRGRQSKCEYTVTLEDRWFIEQAHLLRRLQQRRNFLEQRILSLLSASNKIPIYLAPQSSDLPKQRGKQNRSRNMSRKNLKASTSTCREALQPKQAPDDKQVCLGQSQPNVHSNNNLHVRFTHTERSIQSLIEVFSSEIDGIYTVPLWLEQAVQMRASSPLLCAAIEATSFVLMGKRASNPRLTHAGLVRYTCALRLAGTALYDPMKRLQDDVIVAITLFGMTEMYEGGFTDALLKHQQGGLDLLWLRTPSNHCKGIGHSIYADLRLSWIISAISHRRTFLSNEAWKTVPWIETNQRNNLHSLLDIAADIPGLWKQIECVSRDISPSSSPCSSHSGFELNAEEQAMHLAQRLQDWRKSQTSDALPDPTEVLFTVMDDFPVFETQGSTSGTDTHRPRDLVYPDVHACVTTISYWAFYLSIPTGVSLKWRHQFACNICRSMRFCVQNFPFSLACLIRFALKVVSIFFSTDSIEGYFPRKLASYFYQKYRFSILG</sequence>
<dbReference type="PANTHER" id="PTHR38111">
    <property type="entry name" value="ZN(2)-C6 FUNGAL-TYPE DOMAIN-CONTAINING PROTEIN-RELATED"/>
    <property type="match status" value="1"/>
</dbReference>
<keyword evidence="2" id="KW-0238">DNA-binding</keyword>
<dbReference type="InterPro" id="IPR001138">
    <property type="entry name" value="Zn2Cys6_DnaBD"/>
</dbReference>
<dbReference type="InterPro" id="IPR036864">
    <property type="entry name" value="Zn2-C6_fun-type_DNA-bd_sf"/>
</dbReference>
<dbReference type="InterPro" id="IPR053178">
    <property type="entry name" value="Osmoadaptation_assoc"/>
</dbReference>
<dbReference type="GO" id="GO:0003677">
    <property type="term" value="F:DNA binding"/>
    <property type="evidence" value="ECO:0007669"/>
    <property type="project" value="UniProtKB-KW"/>
</dbReference>
<evidence type="ECO:0000259" key="6">
    <source>
        <dbReference type="PROSITE" id="PS50048"/>
    </source>
</evidence>
<dbReference type="Proteomes" id="UP000326565">
    <property type="component" value="Unassembled WGS sequence"/>
</dbReference>
<organism evidence="7 8">
    <name type="scientific">Aspergillus leporis</name>
    <dbReference type="NCBI Taxonomy" id="41062"/>
    <lineage>
        <taxon>Eukaryota</taxon>
        <taxon>Fungi</taxon>
        <taxon>Dikarya</taxon>
        <taxon>Ascomycota</taxon>
        <taxon>Pezizomycotina</taxon>
        <taxon>Eurotiomycetes</taxon>
        <taxon>Eurotiomycetidae</taxon>
        <taxon>Eurotiales</taxon>
        <taxon>Aspergillaceae</taxon>
        <taxon>Aspergillus</taxon>
        <taxon>Aspergillus subgen. Circumdati</taxon>
    </lineage>
</organism>
<dbReference type="GO" id="GO:0000981">
    <property type="term" value="F:DNA-binding transcription factor activity, RNA polymerase II-specific"/>
    <property type="evidence" value="ECO:0007669"/>
    <property type="project" value="InterPro"/>
</dbReference>
<evidence type="ECO:0000256" key="1">
    <source>
        <dbReference type="ARBA" id="ARBA00023015"/>
    </source>
</evidence>
<feature type="region of interest" description="Disordered" evidence="5">
    <location>
        <begin position="97"/>
        <end position="125"/>
    </location>
</feature>
<evidence type="ECO:0000313" key="7">
    <source>
        <dbReference type="EMBL" id="KAB8079045.1"/>
    </source>
</evidence>
<dbReference type="SUPFAM" id="SSF57701">
    <property type="entry name" value="Zn2/Cys6 DNA-binding domain"/>
    <property type="match status" value="1"/>
</dbReference>
<proteinExistence type="predicted"/>
<evidence type="ECO:0000256" key="3">
    <source>
        <dbReference type="ARBA" id="ARBA00023163"/>
    </source>
</evidence>
<name>A0A5N5XFU3_9EURO</name>
<protein>
    <recommendedName>
        <fullName evidence="6">Zn(2)-C6 fungal-type domain-containing protein</fullName>
    </recommendedName>
</protein>
<dbReference type="SMART" id="SM00066">
    <property type="entry name" value="GAL4"/>
    <property type="match status" value="1"/>
</dbReference>
<keyword evidence="8" id="KW-1185">Reference proteome</keyword>
<dbReference type="EMBL" id="ML732153">
    <property type="protein sequence ID" value="KAB8079045.1"/>
    <property type="molecule type" value="Genomic_DNA"/>
</dbReference>
<dbReference type="Pfam" id="PF00172">
    <property type="entry name" value="Zn_clus"/>
    <property type="match status" value="1"/>
</dbReference>
<dbReference type="GO" id="GO:0008270">
    <property type="term" value="F:zinc ion binding"/>
    <property type="evidence" value="ECO:0007669"/>
    <property type="project" value="InterPro"/>
</dbReference>
<keyword evidence="1" id="KW-0805">Transcription regulation</keyword>
<dbReference type="PANTHER" id="PTHR38111:SF2">
    <property type="entry name" value="FINGER DOMAIN PROTEIN, PUTATIVE (AFU_ORTHOLOGUE AFUA_1G01560)-RELATED"/>
    <property type="match status" value="1"/>
</dbReference>
<keyword evidence="4" id="KW-0539">Nucleus</keyword>
<feature type="compositionally biased region" description="Basic residues" evidence="5">
    <location>
        <begin position="104"/>
        <end position="119"/>
    </location>
</feature>
<evidence type="ECO:0000256" key="5">
    <source>
        <dbReference type="SAM" id="MobiDB-lite"/>
    </source>
</evidence>